<evidence type="ECO:0000313" key="4">
    <source>
        <dbReference type="EMBL" id="MEN7549056.1"/>
    </source>
</evidence>
<dbReference type="Proteomes" id="UP001403385">
    <property type="component" value="Unassembled WGS sequence"/>
</dbReference>
<name>A0AAW9SDW2_9BACT</name>
<proteinExistence type="predicted"/>
<dbReference type="InterPro" id="IPR027417">
    <property type="entry name" value="P-loop_NTPase"/>
</dbReference>
<dbReference type="Pfam" id="PF19898">
    <property type="entry name" value="DUF6371"/>
    <property type="match status" value="1"/>
</dbReference>
<keyword evidence="1" id="KW-0175">Coiled coil</keyword>
<keyword evidence="5" id="KW-1185">Reference proteome</keyword>
<feature type="coiled-coil region" evidence="1">
    <location>
        <begin position="305"/>
        <end position="332"/>
    </location>
</feature>
<comment type="caution">
    <text evidence="4">The sequence shown here is derived from an EMBL/GenBank/DDBJ whole genome shotgun (WGS) entry which is preliminary data.</text>
</comment>
<dbReference type="RefSeq" id="WP_346821828.1">
    <property type="nucleotide sequence ID" value="NZ_JBDKWZ010000007.1"/>
</dbReference>
<feature type="domain" description="DUF6371" evidence="2">
    <location>
        <begin position="130"/>
        <end position="243"/>
    </location>
</feature>
<sequence>MTNYKKYQLDKSSKKYHCPACGEKKFNLYLDPDTGEPVGDEYGRCDRENSCQYHRYPSVSGQKEVTQAPGASRPEPKCIYPVKPFVDGILQRMDSPFHHFCRQQLNIPEEHLKTWLVGSLGSYTAFGVANPEKVLNFKFVPYESTGTRDRSEGKFPYYLGKSYLIKYVPEYHKVPASKAWQDYFKFERCFYGQHLFDRKKDTFLVESEKTAVLAAFFYPSYNWLAVGGNNGIKFEQFSLFKGSHRKVYYLIDNDLAGKKSKVSEYLEKFNSIRKRKDKIFPSVLLFPTSPSGWDLADEIVCNAKIREEEQFKKVLKAALSALQEEEEEEQEKQTIRFRDSGIWLHGRNGWNPVCDFNIGIKYKITDDLVNRVSWVLELCREDEEPEYLEMDNREFCSAKRFHECLMARNYVFQGTDNDLKRIQQALVRGCDGARKVPVLGFDRESRVFFFANAGFNGKMVQPDEFGIIEHDEKHYFMPYNTEEGRKTAFKNAERFLFESRKDISFNLWANLFTRANLEESYIPMFFYIASLFRDLVFDTVHFFPILFLKGPAGSGKSSIARSMTCLFGYRQHEISLKSPNTSKSLPRLLGQMSNAILWLDEYHNFLPSEVQGTLQSVYDGGGYERAAITQGVETTSVDIRSALTLTSNYLPEDTIFFSRCIYIGVDSIKKTKEQTEAYNHLQKLENGNLSAISAEVLIQRATVEKNFEKVYTWFYDRLQQMGQGKFANRLVNNMAVILTPTFILARANQITLFTGEEEKSLQERFLEIGYKNMLRQYNINSTKSDLSMFFETFQNLHDRSRFRNNIDYKFTDDGRFLALRYAKIYPEFAKEFFQIYRKTPPARQDLLDMMRVHEAFVEYKNSVRFRNNDYGESAKYSNTSAPLFNYARLKQDFLLSLDGESEY</sequence>
<evidence type="ECO:0000259" key="3">
    <source>
        <dbReference type="Pfam" id="PF21957"/>
    </source>
</evidence>
<evidence type="ECO:0000256" key="1">
    <source>
        <dbReference type="SAM" id="Coils"/>
    </source>
</evidence>
<gene>
    <name evidence="4" type="ORF">AAG747_14120</name>
</gene>
<dbReference type="NCBIfam" id="NF040506">
    <property type="entry name" value="PG0870_Nterm"/>
    <property type="match status" value="1"/>
</dbReference>
<dbReference type="EMBL" id="JBDKWZ010000007">
    <property type="protein sequence ID" value="MEN7549056.1"/>
    <property type="molecule type" value="Genomic_DNA"/>
</dbReference>
<dbReference type="Pfam" id="PF21957">
    <property type="entry name" value="Zn_ribbon_16"/>
    <property type="match status" value="1"/>
</dbReference>
<organism evidence="4 5">
    <name type="scientific">Rapidithrix thailandica</name>
    <dbReference type="NCBI Taxonomy" id="413964"/>
    <lineage>
        <taxon>Bacteria</taxon>
        <taxon>Pseudomonadati</taxon>
        <taxon>Bacteroidota</taxon>
        <taxon>Cytophagia</taxon>
        <taxon>Cytophagales</taxon>
        <taxon>Flammeovirgaceae</taxon>
        <taxon>Rapidithrix</taxon>
    </lineage>
</organism>
<feature type="domain" description="Zinc beta-ribbon finger putative" evidence="3">
    <location>
        <begin position="6"/>
        <end position="59"/>
    </location>
</feature>
<evidence type="ECO:0000313" key="5">
    <source>
        <dbReference type="Proteomes" id="UP001403385"/>
    </source>
</evidence>
<dbReference type="InterPro" id="IPR045951">
    <property type="entry name" value="DUF6371"/>
</dbReference>
<accession>A0AAW9SDW2</accession>
<protein>
    <submittedName>
        <fullName evidence="4">DUF6371 domain-containing protein</fullName>
    </submittedName>
</protein>
<dbReference type="AlphaFoldDB" id="A0AAW9SDW2"/>
<reference evidence="4 5" key="1">
    <citation type="submission" date="2024-04" db="EMBL/GenBank/DDBJ databases">
        <title>Novel genus in family Flammeovirgaceae.</title>
        <authorList>
            <person name="Nguyen T.H."/>
            <person name="Vuong T.Q."/>
            <person name="Le H."/>
            <person name="Kim S.-G."/>
        </authorList>
    </citation>
    <scope>NUCLEOTIDE SEQUENCE [LARGE SCALE GENOMIC DNA]</scope>
    <source>
        <strain evidence="4 5">JCM 23209</strain>
    </source>
</reference>
<evidence type="ECO:0000259" key="2">
    <source>
        <dbReference type="Pfam" id="PF19898"/>
    </source>
</evidence>
<dbReference type="SUPFAM" id="SSF52540">
    <property type="entry name" value="P-loop containing nucleoside triphosphate hydrolases"/>
    <property type="match status" value="1"/>
</dbReference>
<dbReference type="InterPro" id="IPR047731">
    <property type="entry name" value="Zinc_ribbon_put"/>
</dbReference>